<dbReference type="Proteomes" id="UP000053593">
    <property type="component" value="Unassembled WGS sequence"/>
</dbReference>
<evidence type="ECO:0000313" key="1">
    <source>
        <dbReference type="EMBL" id="KIK60743.1"/>
    </source>
</evidence>
<organism evidence="1 2">
    <name type="scientific">Collybiopsis luxurians FD-317 M1</name>
    <dbReference type="NCBI Taxonomy" id="944289"/>
    <lineage>
        <taxon>Eukaryota</taxon>
        <taxon>Fungi</taxon>
        <taxon>Dikarya</taxon>
        <taxon>Basidiomycota</taxon>
        <taxon>Agaricomycotina</taxon>
        <taxon>Agaricomycetes</taxon>
        <taxon>Agaricomycetidae</taxon>
        <taxon>Agaricales</taxon>
        <taxon>Marasmiineae</taxon>
        <taxon>Omphalotaceae</taxon>
        <taxon>Collybiopsis</taxon>
        <taxon>Collybiopsis luxurians</taxon>
    </lineage>
</organism>
<reference evidence="1 2" key="1">
    <citation type="submission" date="2014-04" db="EMBL/GenBank/DDBJ databases">
        <title>Evolutionary Origins and Diversification of the Mycorrhizal Mutualists.</title>
        <authorList>
            <consortium name="DOE Joint Genome Institute"/>
            <consortium name="Mycorrhizal Genomics Consortium"/>
            <person name="Kohler A."/>
            <person name="Kuo A."/>
            <person name="Nagy L.G."/>
            <person name="Floudas D."/>
            <person name="Copeland A."/>
            <person name="Barry K.W."/>
            <person name="Cichocki N."/>
            <person name="Veneault-Fourrey C."/>
            <person name="LaButti K."/>
            <person name="Lindquist E.A."/>
            <person name="Lipzen A."/>
            <person name="Lundell T."/>
            <person name="Morin E."/>
            <person name="Murat C."/>
            <person name="Riley R."/>
            <person name="Ohm R."/>
            <person name="Sun H."/>
            <person name="Tunlid A."/>
            <person name="Henrissat B."/>
            <person name="Grigoriev I.V."/>
            <person name="Hibbett D.S."/>
            <person name="Martin F."/>
        </authorList>
    </citation>
    <scope>NUCLEOTIDE SEQUENCE [LARGE SCALE GENOMIC DNA]</scope>
    <source>
        <strain evidence="1 2">FD-317 M1</strain>
    </source>
</reference>
<name>A0A0D0CX34_9AGAR</name>
<dbReference type="EMBL" id="KN834773">
    <property type="protein sequence ID" value="KIK60743.1"/>
    <property type="molecule type" value="Genomic_DNA"/>
</dbReference>
<gene>
    <name evidence="1" type="ORF">GYMLUDRAFT_43343</name>
</gene>
<proteinExistence type="predicted"/>
<dbReference type="AlphaFoldDB" id="A0A0D0CX34"/>
<keyword evidence="2" id="KW-1185">Reference proteome</keyword>
<sequence length="117" mass="12546">MHSGLASVSASRSASSGIVIKLVNSDRRFSLPSERVVTFHSRIICRGQGDADYDYVFVKVAGFCASHRCGFGLGGGRWVETRRVHMHMRADLDRGVHGLGVGLAAGLETGVGIWMGN</sequence>
<protein>
    <submittedName>
        <fullName evidence="1">Uncharacterized protein</fullName>
    </submittedName>
</protein>
<evidence type="ECO:0000313" key="2">
    <source>
        <dbReference type="Proteomes" id="UP000053593"/>
    </source>
</evidence>
<accession>A0A0D0CX34</accession>
<dbReference type="HOGENOM" id="CLU_2085094_0_0_1"/>